<name>A0A4Z2GQQ8_9TELE</name>
<gene>
    <name evidence="2" type="ORF">EYF80_034760</name>
</gene>
<dbReference type="AlphaFoldDB" id="A0A4Z2GQQ8"/>
<keyword evidence="3" id="KW-1185">Reference proteome</keyword>
<feature type="compositionally biased region" description="Basic and acidic residues" evidence="1">
    <location>
        <begin position="21"/>
        <end position="30"/>
    </location>
</feature>
<sequence>MLAFPDIRSKFIRVNLSKTEEPVVRTEDRASPGTHRNIRPAVFHPSASASQLRGCVLARSESGEPSSRAI</sequence>
<organism evidence="2 3">
    <name type="scientific">Liparis tanakae</name>
    <name type="common">Tanaka's snailfish</name>
    <dbReference type="NCBI Taxonomy" id="230148"/>
    <lineage>
        <taxon>Eukaryota</taxon>
        <taxon>Metazoa</taxon>
        <taxon>Chordata</taxon>
        <taxon>Craniata</taxon>
        <taxon>Vertebrata</taxon>
        <taxon>Euteleostomi</taxon>
        <taxon>Actinopterygii</taxon>
        <taxon>Neopterygii</taxon>
        <taxon>Teleostei</taxon>
        <taxon>Neoteleostei</taxon>
        <taxon>Acanthomorphata</taxon>
        <taxon>Eupercaria</taxon>
        <taxon>Perciformes</taxon>
        <taxon>Cottioidei</taxon>
        <taxon>Cottales</taxon>
        <taxon>Liparidae</taxon>
        <taxon>Liparis</taxon>
    </lineage>
</organism>
<comment type="caution">
    <text evidence="2">The sequence shown here is derived from an EMBL/GenBank/DDBJ whole genome shotgun (WGS) entry which is preliminary data.</text>
</comment>
<protein>
    <submittedName>
        <fullName evidence="2">Uncharacterized protein</fullName>
    </submittedName>
</protein>
<accession>A0A4Z2GQQ8</accession>
<evidence type="ECO:0000313" key="2">
    <source>
        <dbReference type="EMBL" id="TNN55054.1"/>
    </source>
</evidence>
<evidence type="ECO:0000256" key="1">
    <source>
        <dbReference type="SAM" id="MobiDB-lite"/>
    </source>
</evidence>
<feature type="region of interest" description="Disordered" evidence="1">
    <location>
        <begin position="21"/>
        <end position="44"/>
    </location>
</feature>
<evidence type="ECO:0000313" key="3">
    <source>
        <dbReference type="Proteomes" id="UP000314294"/>
    </source>
</evidence>
<proteinExistence type="predicted"/>
<dbReference type="Proteomes" id="UP000314294">
    <property type="component" value="Unassembled WGS sequence"/>
</dbReference>
<dbReference type="EMBL" id="SRLO01000468">
    <property type="protein sequence ID" value="TNN55054.1"/>
    <property type="molecule type" value="Genomic_DNA"/>
</dbReference>
<reference evidence="2 3" key="1">
    <citation type="submission" date="2019-03" db="EMBL/GenBank/DDBJ databases">
        <title>First draft genome of Liparis tanakae, snailfish: a comprehensive survey of snailfish specific genes.</title>
        <authorList>
            <person name="Kim W."/>
            <person name="Song I."/>
            <person name="Jeong J.-H."/>
            <person name="Kim D."/>
            <person name="Kim S."/>
            <person name="Ryu S."/>
            <person name="Song J.Y."/>
            <person name="Lee S.K."/>
        </authorList>
    </citation>
    <scope>NUCLEOTIDE SEQUENCE [LARGE SCALE GENOMIC DNA]</scope>
    <source>
        <tissue evidence="2">Muscle</tissue>
    </source>
</reference>